<dbReference type="OrthoDB" id="10665926at2759"/>
<dbReference type="Proteomes" id="UP000266673">
    <property type="component" value="Unassembled WGS sequence"/>
</dbReference>
<feature type="compositionally biased region" description="Acidic residues" evidence="1">
    <location>
        <begin position="192"/>
        <end position="201"/>
    </location>
</feature>
<keyword evidence="3" id="KW-1185">Reference proteome</keyword>
<dbReference type="EMBL" id="QKWP01000141">
    <property type="protein sequence ID" value="RIB26282.1"/>
    <property type="molecule type" value="Genomic_DNA"/>
</dbReference>
<feature type="compositionally biased region" description="Basic and acidic residues" evidence="1">
    <location>
        <begin position="8"/>
        <end position="20"/>
    </location>
</feature>
<gene>
    <name evidence="2" type="ORF">C2G38_2163760</name>
</gene>
<evidence type="ECO:0000313" key="3">
    <source>
        <dbReference type="Proteomes" id="UP000266673"/>
    </source>
</evidence>
<organism evidence="2 3">
    <name type="scientific">Gigaspora rosea</name>
    <dbReference type="NCBI Taxonomy" id="44941"/>
    <lineage>
        <taxon>Eukaryota</taxon>
        <taxon>Fungi</taxon>
        <taxon>Fungi incertae sedis</taxon>
        <taxon>Mucoromycota</taxon>
        <taxon>Glomeromycotina</taxon>
        <taxon>Glomeromycetes</taxon>
        <taxon>Diversisporales</taxon>
        <taxon>Gigasporaceae</taxon>
        <taxon>Gigaspora</taxon>
    </lineage>
</organism>
<dbReference type="AlphaFoldDB" id="A0A397VWY1"/>
<feature type="region of interest" description="Disordered" evidence="1">
    <location>
        <begin position="192"/>
        <end position="215"/>
    </location>
</feature>
<evidence type="ECO:0000313" key="2">
    <source>
        <dbReference type="EMBL" id="RIB26282.1"/>
    </source>
</evidence>
<proteinExistence type="predicted"/>
<reference evidence="2 3" key="1">
    <citation type="submission" date="2018-06" db="EMBL/GenBank/DDBJ databases">
        <title>Comparative genomics reveals the genomic features of Rhizophagus irregularis, R. cerebriforme, R. diaphanum and Gigaspora rosea, and their symbiotic lifestyle signature.</title>
        <authorList>
            <person name="Morin E."/>
            <person name="San Clemente H."/>
            <person name="Chen E.C.H."/>
            <person name="De La Providencia I."/>
            <person name="Hainaut M."/>
            <person name="Kuo A."/>
            <person name="Kohler A."/>
            <person name="Murat C."/>
            <person name="Tang N."/>
            <person name="Roy S."/>
            <person name="Loubradou J."/>
            <person name="Henrissat B."/>
            <person name="Grigoriev I.V."/>
            <person name="Corradi N."/>
            <person name="Roux C."/>
            <person name="Martin F.M."/>
        </authorList>
    </citation>
    <scope>NUCLEOTIDE SEQUENCE [LARGE SCALE GENOMIC DNA]</scope>
    <source>
        <strain evidence="2 3">DAOM 194757</strain>
    </source>
</reference>
<evidence type="ECO:0000256" key="1">
    <source>
        <dbReference type="SAM" id="MobiDB-lite"/>
    </source>
</evidence>
<sequence length="215" mass="25292">MYDPSKNSSEKKEEKEEERNVLPLNTKEAEWLLFMADFVCEGGEEQEKELNEPTEEYYKWIEKLNQKFERVVTCVELPKWGESTIGTGEAWWDLERGNGHNNQSEVSMIGGEDQCEVFMIWEETSEEEEPEEPIPKAVLKKLNEYRSRAPSCKVFMGPLHEARNEMNRKLDMKAFEEELEKQKPELEFLLETETAEQEEGESQTQQRQTKMNTPI</sequence>
<protein>
    <submittedName>
        <fullName evidence="2">Uncharacterized protein</fullName>
    </submittedName>
</protein>
<feature type="region of interest" description="Disordered" evidence="1">
    <location>
        <begin position="1"/>
        <end position="23"/>
    </location>
</feature>
<name>A0A397VWY1_9GLOM</name>
<comment type="caution">
    <text evidence="2">The sequence shown here is derived from an EMBL/GenBank/DDBJ whole genome shotgun (WGS) entry which is preliminary data.</text>
</comment>
<accession>A0A397VWY1</accession>